<accession>A0A2A6CJK2</accession>
<proteinExistence type="predicted"/>
<organism evidence="1 2">
    <name type="scientific">Pristionchus pacificus</name>
    <name type="common">Parasitic nematode worm</name>
    <dbReference type="NCBI Taxonomy" id="54126"/>
    <lineage>
        <taxon>Eukaryota</taxon>
        <taxon>Metazoa</taxon>
        <taxon>Ecdysozoa</taxon>
        <taxon>Nematoda</taxon>
        <taxon>Chromadorea</taxon>
        <taxon>Rhabditida</taxon>
        <taxon>Rhabditina</taxon>
        <taxon>Diplogasteromorpha</taxon>
        <taxon>Diplogasteroidea</taxon>
        <taxon>Neodiplogasteridae</taxon>
        <taxon>Pristionchus</taxon>
    </lineage>
</organism>
<protein>
    <submittedName>
        <fullName evidence="1">Uncharacterized protein</fullName>
    </submittedName>
</protein>
<dbReference type="EnsemblMetazoa" id="PPA45653.1">
    <property type="protein sequence ID" value="PPA45653.1"/>
    <property type="gene ID" value="WBGene00284022"/>
</dbReference>
<evidence type="ECO:0000313" key="2">
    <source>
        <dbReference type="Proteomes" id="UP000005239"/>
    </source>
</evidence>
<sequence>MISHSPGVLLFLLVYPCLTSAVRTACTLIPIYEAVRVRPPQELSIEEEYRFETSKAQLTTSSKTSALLAALTCRDLYSSSLA</sequence>
<evidence type="ECO:0000313" key="1">
    <source>
        <dbReference type="EnsemblMetazoa" id="PPA45653.1"/>
    </source>
</evidence>
<dbReference type="AlphaFoldDB" id="A0A2A6CJK2"/>
<keyword evidence="2" id="KW-1185">Reference proteome</keyword>
<name>A0A2A6CJK2_PRIPA</name>
<gene>
    <name evidence="1" type="primary">WBGene00284022</name>
</gene>
<reference evidence="2" key="1">
    <citation type="journal article" date="2008" name="Nat. Genet.">
        <title>The Pristionchus pacificus genome provides a unique perspective on nematode lifestyle and parasitism.</title>
        <authorList>
            <person name="Dieterich C."/>
            <person name="Clifton S.W."/>
            <person name="Schuster L.N."/>
            <person name="Chinwalla A."/>
            <person name="Delehaunty K."/>
            <person name="Dinkelacker I."/>
            <person name="Fulton L."/>
            <person name="Fulton R."/>
            <person name="Godfrey J."/>
            <person name="Minx P."/>
            <person name="Mitreva M."/>
            <person name="Roeseler W."/>
            <person name="Tian H."/>
            <person name="Witte H."/>
            <person name="Yang S.P."/>
            <person name="Wilson R.K."/>
            <person name="Sommer R.J."/>
        </authorList>
    </citation>
    <scope>NUCLEOTIDE SEQUENCE [LARGE SCALE GENOMIC DNA]</scope>
    <source>
        <strain evidence="2">PS312</strain>
    </source>
</reference>
<dbReference type="Proteomes" id="UP000005239">
    <property type="component" value="Unassembled WGS sequence"/>
</dbReference>
<accession>A0A8R1V0W9</accession>
<reference evidence="1" key="2">
    <citation type="submission" date="2022-06" db="UniProtKB">
        <authorList>
            <consortium name="EnsemblMetazoa"/>
        </authorList>
    </citation>
    <scope>IDENTIFICATION</scope>
    <source>
        <strain evidence="1">PS312</strain>
    </source>
</reference>